<dbReference type="EMBL" id="ML991777">
    <property type="protein sequence ID" value="KAF2238181.1"/>
    <property type="molecule type" value="Genomic_DNA"/>
</dbReference>
<dbReference type="Pfam" id="PF00135">
    <property type="entry name" value="COesterase"/>
    <property type="match status" value="1"/>
</dbReference>
<sequence length="542" mass="61118">MGSPFFTPKSAPVKIATITEPYSKDLQYRGFVEGATIKEKSSGKILCHYFGGLPYALPPIGPFRWRKPRELPLCYRYGTRANPGRFNGGAGVCPQPAKSEDAEKQEEDCLQCNIWIPIGEPPKDGWPVLFYIHGGFLQWGSPNALSPAALLAETSVSAIVVAPAYRLNAFGFLACTQLQAESQVVGNYGFWDQRLALEWTHQNISYFDGNPSNITVAGYSAGAHSTFYQLAYDLFLPPQKRLIKRAMMLSNGPGLQPRPLSDTQLQYEQLLSRLSISPSLSTPEKLSRLRNASAADIVQATGDIPLHEFRAFTDGVFVRHDLFHSINSGEFGRRMKDAGVKILLGECRDEHYAYAIWRAPQNSAESMFRRLRADYSQDGVESLRRVYCPTGRLPEGVKDWSEMFGRVYADVQVHCMQRGLIDRLVKGGLEPGKDMLRYRLNWRVKGVWAPVEWGVTHSTDMAIWFFGNGTVLDKGEKEVAKKWLKPVSEFLSGKDVNWGTDKEKSMRRLNEEAETDTWDDDRWSRGLEVWNALTTEQRPSKL</sequence>
<reference evidence="2" key="1">
    <citation type="journal article" date="2020" name="Stud. Mycol.">
        <title>101 Dothideomycetes genomes: a test case for predicting lifestyles and emergence of pathogens.</title>
        <authorList>
            <person name="Haridas S."/>
            <person name="Albert R."/>
            <person name="Binder M."/>
            <person name="Bloem J."/>
            <person name="Labutti K."/>
            <person name="Salamov A."/>
            <person name="Andreopoulos B."/>
            <person name="Baker S."/>
            <person name="Barry K."/>
            <person name="Bills G."/>
            <person name="Bluhm B."/>
            <person name="Cannon C."/>
            <person name="Castanera R."/>
            <person name="Culley D."/>
            <person name="Daum C."/>
            <person name="Ezra D."/>
            <person name="Gonzalez J."/>
            <person name="Henrissat B."/>
            <person name="Kuo A."/>
            <person name="Liang C."/>
            <person name="Lipzen A."/>
            <person name="Lutzoni F."/>
            <person name="Magnuson J."/>
            <person name="Mondo S."/>
            <person name="Nolan M."/>
            <person name="Ohm R."/>
            <person name="Pangilinan J."/>
            <person name="Park H.-J."/>
            <person name="Ramirez L."/>
            <person name="Alfaro M."/>
            <person name="Sun H."/>
            <person name="Tritt A."/>
            <person name="Yoshinaga Y."/>
            <person name="Zwiers L.-H."/>
            <person name="Turgeon B."/>
            <person name="Goodwin S."/>
            <person name="Spatafora J."/>
            <person name="Crous P."/>
            <person name="Grigoriev I."/>
        </authorList>
    </citation>
    <scope>NUCLEOTIDE SEQUENCE</scope>
    <source>
        <strain evidence="2">Tuck. ex Michener</strain>
    </source>
</reference>
<dbReference type="InterPro" id="IPR029058">
    <property type="entry name" value="AB_hydrolase_fold"/>
</dbReference>
<accession>A0A6A6HJP1</accession>
<evidence type="ECO:0000313" key="2">
    <source>
        <dbReference type="EMBL" id="KAF2238181.1"/>
    </source>
</evidence>
<feature type="domain" description="Carboxylesterase type B" evidence="1">
    <location>
        <begin position="28"/>
        <end position="495"/>
    </location>
</feature>
<dbReference type="AlphaFoldDB" id="A0A6A6HJP1"/>
<evidence type="ECO:0000259" key="1">
    <source>
        <dbReference type="Pfam" id="PF00135"/>
    </source>
</evidence>
<dbReference type="Gene3D" id="3.40.50.1820">
    <property type="entry name" value="alpha/beta hydrolase"/>
    <property type="match status" value="1"/>
</dbReference>
<keyword evidence="3" id="KW-1185">Reference proteome</keyword>
<organism evidence="2 3">
    <name type="scientific">Viridothelium virens</name>
    <name type="common">Speckled blister lichen</name>
    <name type="synonym">Trypethelium virens</name>
    <dbReference type="NCBI Taxonomy" id="1048519"/>
    <lineage>
        <taxon>Eukaryota</taxon>
        <taxon>Fungi</taxon>
        <taxon>Dikarya</taxon>
        <taxon>Ascomycota</taxon>
        <taxon>Pezizomycotina</taxon>
        <taxon>Dothideomycetes</taxon>
        <taxon>Dothideomycetes incertae sedis</taxon>
        <taxon>Trypetheliales</taxon>
        <taxon>Trypetheliaceae</taxon>
        <taxon>Viridothelium</taxon>
    </lineage>
</organism>
<proteinExistence type="predicted"/>
<dbReference type="SUPFAM" id="SSF53474">
    <property type="entry name" value="alpha/beta-Hydrolases"/>
    <property type="match status" value="1"/>
</dbReference>
<dbReference type="Proteomes" id="UP000800092">
    <property type="component" value="Unassembled WGS sequence"/>
</dbReference>
<keyword evidence="2" id="KW-0378">Hydrolase</keyword>
<protein>
    <submittedName>
        <fullName evidence="2">Alpha/beta-hydrolase</fullName>
    </submittedName>
</protein>
<dbReference type="OrthoDB" id="6846267at2759"/>
<dbReference type="PANTHER" id="PTHR43142">
    <property type="entry name" value="CARBOXYLIC ESTER HYDROLASE"/>
    <property type="match status" value="1"/>
</dbReference>
<dbReference type="PANTHER" id="PTHR43142:SF4">
    <property type="entry name" value="CARBOXYLIC ESTER HYDROLASE"/>
    <property type="match status" value="1"/>
</dbReference>
<name>A0A6A6HJP1_VIRVR</name>
<gene>
    <name evidence="2" type="ORF">EV356DRAFT_519790</name>
</gene>
<evidence type="ECO:0000313" key="3">
    <source>
        <dbReference type="Proteomes" id="UP000800092"/>
    </source>
</evidence>
<dbReference type="GO" id="GO:0016787">
    <property type="term" value="F:hydrolase activity"/>
    <property type="evidence" value="ECO:0007669"/>
    <property type="project" value="UniProtKB-KW"/>
</dbReference>
<dbReference type="InterPro" id="IPR002018">
    <property type="entry name" value="CarbesteraseB"/>
</dbReference>